<reference evidence="3 4" key="1">
    <citation type="submission" date="2016-10" db="EMBL/GenBank/DDBJ databases">
        <authorList>
            <person name="de Groot N.N."/>
        </authorList>
    </citation>
    <scope>NUCLEOTIDE SEQUENCE [LARGE SCALE GENOMIC DNA]</scope>
    <source>
        <strain evidence="3 4">DSM 17890</strain>
    </source>
</reference>
<keyword evidence="2" id="KW-1133">Transmembrane helix</keyword>
<dbReference type="EMBL" id="FNMZ01000007">
    <property type="protein sequence ID" value="SDX59673.1"/>
    <property type="molecule type" value="Genomic_DNA"/>
</dbReference>
<feature type="region of interest" description="Disordered" evidence="1">
    <location>
        <begin position="1"/>
        <end position="22"/>
    </location>
</feature>
<dbReference type="OrthoDB" id="10014279at2"/>
<feature type="region of interest" description="Disordered" evidence="1">
    <location>
        <begin position="165"/>
        <end position="195"/>
    </location>
</feature>
<sequence>MTDDFEPTGGPRAGDEGAAAAVAPPRRRRRWVRWALAASICVNLLLIGAAAGAFMRHGGPPRATMPAGFDRVTLWRAFRDLSDEDRDETRDAIRERHGEMRSMAGALTRARAGIASALEARPFDPDALAAALVAAREAERRSGDLADRIFVDVARRLTDHSREELAEALREDRGKPRWRRDGDHGRDGDRKGERD</sequence>
<gene>
    <name evidence="3" type="ORF">SAMN05444336_10751</name>
</gene>
<evidence type="ECO:0000256" key="2">
    <source>
        <dbReference type="SAM" id="Phobius"/>
    </source>
</evidence>
<evidence type="ECO:0000313" key="3">
    <source>
        <dbReference type="EMBL" id="SDX59673.1"/>
    </source>
</evidence>
<organism evidence="3 4">
    <name type="scientific">Albimonas donghaensis</name>
    <dbReference type="NCBI Taxonomy" id="356660"/>
    <lineage>
        <taxon>Bacteria</taxon>
        <taxon>Pseudomonadati</taxon>
        <taxon>Pseudomonadota</taxon>
        <taxon>Alphaproteobacteria</taxon>
        <taxon>Rhodobacterales</taxon>
        <taxon>Paracoccaceae</taxon>
        <taxon>Albimonas</taxon>
    </lineage>
</organism>
<accession>A0A1H3CZM4</accession>
<dbReference type="Proteomes" id="UP000199118">
    <property type="component" value="Unassembled WGS sequence"/>
</dbReference>
<dbReference type="Pfam" id="PF13801">
    <property type="entry name" value="Metal_resist"/>
    <property type="match status" value="1"/>
</dbReference>
<keyword evidence="2" id="KW-0812">Transmembrane</keyword>
<proteinExistence type="predicted"/>
<dbReference type="STRING" id="356660.SAMN05444336_10751"/>
<evidence type="ECO:0000313" key="4">
    <source>
        <dbReference type="Proteomes" id="UP000199118"/>
    </source>
</evidence>
<feature type="transmembrane region" description="Helical" evidence="2">
    <location>
        <begin position="34"/>
        <end position="55"/>
    </location>
</feature>
<dbReference type="InterPro" id="IPR025961">
    <property type="entry name" value="Metal_resist"/>
</dbReference>
<keyword evidence="4" id="KW-1185">Reference proteome</keyword>
<name>A0A1H3CZM4_9RHOB</name>
<protein>
    <submittedName>
        <fullName evidence="3">Uncharacterized membrane protein</fullName>
    </submittedName>
</protein>
<keyword evidence="2" id="KW-0472">Membrane</keyword>
<dbReference type="AlphaFoldDB" id="A0A1H3CZM4"/>
<evidence type="ECO:0000256" key="1">
    <source>
        <dbReference type="SAM" id="MobiDB-lite"/>
    </source>
</evidence>
<dbReference type="RefSeq" id="WP_092683816.1">
    <property type="nucleotide sequence ID" value="NZ_FNMZ01000007.1"/>
</dbReference>